<dbReference type="InterPro" id="IPR036890">
    <property type="entry name" value="HATPase_C_sf"/>
</dbReference>
<dbReference type="PANTHER" id="PTHR43711:SF1">
    <property type="entry name" value="HISTIDINE KINASE 1"/>
    <property type="match status" value="1"/>
</dbReference>
<dbReference type="PANTHER" id="PTHR43711">
    <property type="entry name" value="TWO-COMPONENT HISTIDINE KINASE"/>
    <property type="match status" value="1"/>
</dbReference>
<evidence type="ECO:0000256" key="3">
    <source>
        <dbReference type="ARBA" id="ARBA00022679"/>
    </source>
</evidence>
<dbReference type="CDD" id="cd00075">
    <property type="entry name" value="HATPase"/>
    <property type="match status" value="1"/>
</dbReference>
<comment type="caution">
    <text evidence="8">The sequence shown here is derived from an EMBL/GenBank/DDBJ whole genome shotgun (WGS) entry which is preliminary data.</text>
</comment>
<dbReference type="EMBL" id="JBHSZI010000001">
    <property type="protein sequence ID" value="MFC7059714.1"/>
    <property type="molecule type" value="Genomic_DNA"/>
</dbReference>
<dbReference type="GO" id="GO:0000160">
    <property type="term" value="P:phosphorelay signal transduction system"/>
    <property type="evidence" value="ECO:0007669"/>
    <property type="project" value="UniProtKB-KW"/>
</dbReference>
<dbReference type="InterPro" id="IPR036097">
    <property type="entry name" value="HisK_dim/P_sf"/>
</dbReference>
<accession>A0ABD5W4N4</accession>
<evidence type="ECO:0000256" key="4">
    <source>
        <dbReference type="ARBA" id="ARBA00022777"/>
    </source>
</evidence>
<feature type="domain" description="Histidine kinase" evidence="6">
    <location>
        <begin position="147"/>
        <end position="339"/>
    </location>
</feature>
<dbReference type="InterPro" id="IPR035965">
    <property type="entry name" value="PAS-like_dom_sf"/>
</dbReference>
<dbReference type="Gene3D" id="1.10.287.130">
    <property type="match status" value="1"/>
</dbReference>
<dbReference type="RefSeq" id="WP_267162504.1">
    <property type="nucleotide sequence ID" value="NZ_CP112972.1"/>
</dbReference>
<dbReference type="PROSITE" id="PS50109">
    <property type="entry name" value="HIS_KIN"/>
    <property type="match status" value="1"/>
</dbReference>
<evidence type="ECO:0000256" key="5">
    <source>
        <dbReference type="ARBA" id="ARBA00023012"/>
    </source>
</evidence>
<evidence type="ECO:0000259" key="7">
    <source>
        <dbReference type="PROSITE" id="PS50112"/>
    </source>
</evidence>
<dbReference type="Pfam" id="PF13188">
    <property type="entry name" value="PAS_8"/>
    <property type="match status" value="1"/>
</dbReference>
<organism evidence="8 9">
    <name type="scientific">Halovenus salina</name>
    <dbReference type="NCBI Taxonomy" id="1510225"/>
    <lineage>
        <taxon>Archaea</taxon>
        <taxon>Methanobacteriati</taxon>
        <taxon>Methanobacteriota</taxon>
        <taxon>Stenosarchaea group</taxon>
        <taxon>Halobacteria</taxon>
        <taxon>Halobacteriales</taxon>
        <taxon>Haloarculaceae</taxon>
        <taxon>Halovenus</taxon>
    </lineage>
</organism>
<dbReference type="PROSITE" id="PS50112">
    <property type="entry name" value="PAS"/>
    <property type="match status" value="1"/>
</dbReference>
<reference evidence="8 9" key="1">
    <citation type="journal article" date="2019" name="Int. J. Syst. Evol. Microbiol.">
        <title>The Global Catalogue of Microorganisms (GCM) 10K type strain sequencing project: providing services to taxonomists for standard genome sequencing and annotation.</title>
        <authorList>
            <consortium name="The Broad Institute Genomics Platform"/>
            <consortium name="The Broad Institute Genome Sequencing Center for Infectious Disease"/>
            <person name="Wu L."/>
            <person name="Ma J."/>
        </authorList>
    </citation>
    <scope>NUCLEOTIDE SEQUENCE [LARGE SCALE GENOMIC DNA]</scope>
    <source>
        <strain evidence="8 9">JCM 30072</strain>
    </source>
</reference>
<feature type="domain" description="PAS" evidence="7">
    <location>
        <begin position="34"/>
        <end position="73"/>
    </location>
</feature>
<keyword evidence="5" id="KW-0902">Two-component regulatory system</keyword>
<proteinExistence type="predicted"/>
<dbReference type="Pfam" id="PF00512">
    <property type="entry name" value="HisKA"/>
    <property type="match status" value="1"/>
</dbReference>
<evidence type="ECO:0000313" key="8">
    <source>
        <dbReference type="EMBL" id="MFC7059714.1"/>
    </source>
</evidence>
<dbReference type="SUPFAM" id="SSF55874">
    <property type="entry name" value="ATPase domain of HSP90 chaperone/DNA topoisomerase II/histidine kinase"/>
    <property type="match status" value="1"/>
</dbReference>
<dbReference type="SMART" id="SM00388">
    <property type="entry name" value="HisKA"/>
    <property type="match status" value="1"/>
</dbReference>
<dbReference type="InterPro" id="IPR003661">
    <property type="entry name" value="HisK_dim/P_dom"/>
</dbReference>
<dbReference type="InterPro" id="IPR050736">
    <property type="entry name" value="Sensor_HK_Regulatory"/>
</dbReference>
<dbReference type="Pfam" id="PF02518">
    <property type="entry name" value="HATPase_c"/>
    <property type="match status" value="1"/>
</dbReference>
<dbReference type="SMART" id="SM00387">
    <property type="entry name" value="HATPase_c"/>
    <property type="match status" value="1"/>
</dbReference>
<name>A0ABD5W4N4_9EURY</name>
<keyword evidence="9" id="KW-1185">Reference proteome</keyword>
<dbReference type="Gene3D" id="3.30.565.10">
    <property type="entry name" value="Histidine kinase-like ATPase, C-terminal domain"/>
    <property type="match status" value="1"/>
</dbReference>
<evidence type="ECO:0000259" key="6">
    <source>
        <dbReference type="PROSITE" id="PS50109"/>
    </source>
</evidence>
<dbReference type="SUPFAM" id="SSF55785">
    <property type="entry name" value="PYP-like sensor domain (PAS domain)"/>
    <property type="match status" value="1"/>
</dbReference>
<dbReference type="GO" id="GO:0004673">
    <property type="term" value="F:protein histidine kinase activity"/>
    <property type="evidence" value="ECO:0007669"/>
    <property type="project" value="UniProtKB-EC"/>
</dbReference>
<dbReference type="InterPro" id="IPR000014">
    <property type="entry name" value="PAS"/>
</dbReference>
<dbReference type="SUPFAM" id="SSF47384">
    <property type="entry name" value="Homodimeric domain of signal transducing histidine kinase"/>
    <property type="match status" value="1"/>
</dbReference>
<evidence type="ECO:0000256" key="1">
    <source>
        <dbReference type="ARBA" id="ARBA00000085"/>
    </source>
</evidence>
<sequence>MDGAVWASLGVFVGVCAAFGALSVRTALETSPDESADFEALLAAAEEPIVCCDDEGVIDYSNQAFQRLVGVDPRGDNIEHALSGLPELHTCVSEGGGTADLSSGDCYDVSVVDATETDRSLILFHEVTDAGDDHMSEEKKLDQFASLVSHDLRNPLDVAIGRTNAVSELNDDPGLEPHLESTQQALHRMQDIITGVLVVASQGDAVGDLSAVRLDDLAEECWEHVDTESATLDVETSAEIEANPEALLHVFENLFRNAIEHGGTDVHVRIGELSNGFFIEDDGPGIPDAERGRFREPGETGNDHGTGLGLAIVDNITGAHDWNLVVTESENGGARFEFSNVTVANDACAVTNCE</sequence>
<dbReference type="AlphaFoldDB" id="A0ABD5W4N4"/>
<evidence type="ECO:0000256" key="2">
    <source>
        <dbReference type="ARBA" id="ARBA00012438"/>
    </source>
</evidence>
<dbReference type="InterPro" id="IPR003594">
    <property type="entry name" value="HATPase_dom"/>
</dbReference>
<keyword evidence="3" id="KW-0808">Transferase</keyword>
<protein>
    <recommendedName>
        <fullName evidence="2">histidine kinase</fullName>
        <ecNumber evidence="2">2.7.13.3</ecNumber>
    </recommendedName>
</protein>
<dbReference type="EC" id="2.7.13.3" evidence="2"/>
<dbReference type="Proteomes" id="UP001596445">
    <property type="component" value="Unassembled WGS sequence"/>
</dbReference>
<dbReference type="GeneID" id="76631905"/>
<dbReference type="CDD" id="cd00082">
    <property type="entry name" value="HisKA"/>
    <property type="match status" value="1"/>
</dbReference>
<comment type="catalytic activity">
    <reaction evidence="1">
        <text>ATP + protein L-histidine = ADP + protein N-phospho-L-histidine.</text>
        <dbReference type="EC" id="2.7.13.3"/>
    </reaction>
</comment>
<evidence type="ECO:0000313" key="9">
    <source>
        <dbReference type="Proteomes" id="UP001596445"/>
    </source>
</evidence>
<keyword evidence="4 8" id="KW-0418">Kinase</keyword>
<gene>
    <name evidence="8" type="ORF">ACFQQG_17865</name>
</gene>
<dbReference type="InterPro" id="IPR005467">
    <property type="entry name" value="His_kinase_dom"/>
</dbReference>